<feature type="non-terminal residue" evidence="2">
    <location>
        <position position="60"/>
    </location>
</feature>
<keyword evidence="3" id="KW-1185">Reference proteome</keyword>
<organism evidence="2 3">
    <name type="scientific">Salix suchowensis</name>
    <dbReference type="NCBI Taxonomy" id="1278906"/>
    <lineage>
        <taxon>Eukaryota</taxon>
        <taxon>Viridiplantae</taxon>
        <taxon>Streptophyta</taxon>
        <taxon>Embryophyta</taxon>
        <taxon>Tracheophyta</taxon>
        <taxon>Spermatophyta</taxon>
        <taxon>Magnoliopsida</taxon>
        <taxon>eudicotyledons</taxon>
        <taxon>Gunneridae</taxon>
        <taxon>Pentapetalae</taxon>
        <taxon>rosids</taxon>
        <taxon>fabids</taxon>
        <taxon>Malpighiales</taxon>
        <taxon>Salicaceae</taxon>
        <taxon>Saliceae</taxon>
        <taxon>Salix</taxon>
    </lineage>
</organism>
<gene>
    <name evidence="2" type="ORF">OIU77_015446</name>
</gene>
<comment type="caution">
    <text evidence="2">The sequence shown here is derived from an EMBL/GenBank/DDBJ whole genome shotgun (WGS) entry which is preliminary data.</text>
</comment>
<accession>A0ABQ8ZGZ8</accession>
<evidence type="ECO:0000256" key="1">
    <source>
        <dbReference type="SAM" id="SignalP"/>
    </source>
</evidence>
<dbReference type="Proteomes" id="UP001141253">
    <property type="component" value="Chromosome 16"/>
</dbReference>
<evidence type="ECO:0000313" key="3">
    <source>
        <dbReference type="Proteomes" id="UP001141253"/>
    </source>
</evidence>
<keyword evidence="1" id="KW-0732">Signal</keyword>
<reference evidence="2" key="2">
    <citation type="journal article" date="2023" name="Int. J. Mol. Sci.">
        <title>De Novo Assembly and Annotation of 11 Diverse Shrub Willow (Salix) Genomes Reveals Novel Gene Organization in Sex-Linked Regions.</title>
        <authorList>
            <person name="Hyden B."/>
            <person name="Feng K."/>
            <person name="Yates T.B."/>
            <person name="Jawdy S."/>
            <person name="Cereghino C."/>
            <person name="Smart L.B."/>
            <person name="Muchero W."/>
        </authorList>
    </citation>
    <scope>NUCLEOTIDE SEQUENCE</scope>
    <source>
        <tissue evidence="2">Shoot tip</tissue>
    </source>
</reference>
<name>A0ABQ8ZGZ8_9ROSI</name>
<dbReference type="EMBL" id="JAPFFI010000027">
    <property type="protein sequence ID" value="KAJ6301136.1"/>
    <property type="molecule type" value="Genomic_DNA"/>
</dbReference>
<reference evidence="2" key="1">
    <citation type="submission" date="2022-10" db="EMBL/GenBank/DDBJ databases">
        <authorList>
            <person name="Hyden B.L."/>
            <person name="Feng K."/>
            <person name="Yates T."/>
            <person name="Jawdy S."/>
            <person name="Smart L.B."/>
            <person name="Muchero W."/>
        </authorList>
    </citation>
    <scope>NUCLEOTIDE SEQUENCE</scope>
    <source>
        <tissue evidence="2">Shoot tip</tissue>
    </source>
</reference>
<evidence type="ECO:0008006" key="4">
    <source>
        <dbReference type="Google" id="ProtNLM"/>
    </source>
</evidence>
<feature type="signal peptide" evidence="1">
    <location>
        <begin position="1"/>
        <end position="23"/>
    </location>
</feature>
<protein>
    <recommendedName>
        <fullName evidence="4">Secreted protein</fullName>
    </recommendedName>
</protein>
<feature type="chain" id="PRO_5045675685" description="Secreted protein" evidence="1">
    <location>
        <begin position="24"/>
        <end position="60"/>
    </location>
</feature>
<proteinExistence type="predicted"/>
<sequence>MPNMRTRLWLLASINLIPGTGHAKGRWKSRSCYLRVFIQAYVQASQLATDSTTDIYDSDA</sequence>
<evidence type="ECO:0000313" key="2">
    <source>
        <dbReference type="EMBL" id="KAJ6301136.1"/>
    </source>
</evidence>